<dbReference type="InterPro" id="IPR012337">
    <property type="entry name" value="RNaseH-like_sf"/>
</dbReference>
<dbReference type="PROSITE" id="PS50172">
    <property type="entry name" value="BRCT"/>
    <property type="match status" value="1"/>
</dbReference>
<accession>A0A6B3VU02</accession>
<keyword evidence="4" id="KW-1185">Reference proteome</keyword>
<dbReference type="InterPro" id="IPR036397">
    <property type="entry name" value="RNaseH_sf"/>
</dbReference>
<keyword evidence="3" id="KW-0269">Exonuclease</keyword>
<evidence type="ECO:0000313" key="2">
    <source>
        <dbReference type="EMBL" id="MBA4537524.1"/>
    </source>
</evidence>
<dbReference type="PANTHER" id="PTHR30231">
    <property type="entry name" value="DNA POLYMERASE III SUBUNIT EPSILON"/>
    <property type="match status" value="1"/>
</dbReference>
<dbReference type="InterPro" id="IPR001357">
    <property type="entry name" value="BRCT_dom"/>
</dbReference>
<dbReference type="Proteomes" id="UP000472971">
    <property type="component" value="Unassembled WGS sequence"/>
</dbReference>
<proteinExistence type="predicted"/>
<keyword evidence="3" id="KW-0378">Hydrolase</keyword>
<dbReference type="Gene3D" id="3.30.420.10">
    <property type="entry name" value="Ribonuclease H-like superfamily/Ribonuclease H"/>
    <property type="match status" value="1"/>
</dbReference>
<dbReference type="SMART" id="SM00479">
    <property type="entry name" value="EXOIII"/>
    <property type="match status" value="1"/>
</dbReference>
<evidence type="ECO:0000313" key="4">
    <source>
        <dbReference type="Proteomes" id="UP000472971"/>
    </source>
</evidence>
<reference evidence="2 5" key="2">
    <citation type="submission" date="2020-07" db="EMBL/GenBank/DDBJ databases">
        <authorList>
            <person name="Feng H."/>
        </authorList>
    </citation>
    <scope>NUCLEOTIDE SEQUENCE [LARGE SCALE GENOMIC DNA]</scope>
    <source>
        <strain evidence="5">s-12</strain>
        <strain evidence="2">S-12</strain>
    </source>
</reference>
<dbReference type="GO" id="GO:0008408">
    <property type="term" value="F:3'-5' exonuclease activity"/>
    <property type="evidence" value="ECO:0007669"/>
    <property type="project" value="TreeGrafter"/>
</dbReference>
<dbReference type="CDD" id="cd17748">
    <property type="entry name" value="BRCT_DNA_ligase_like"/>
    <property type="match status" value="1"/>
</dbReference>
<keyword evidence="3" id="KW-0540">Nuclease</keyword>
<dbReference type="EMBL" id="JACEIO010000022">
    <property type="protein sequence ID" value="MBA4537524.1"/>
    <property type="molecule type" value="Genomic_DNA"/>
</dbReference>
<comment type="caution">
    <text evidence="3">The sequence shown here is derived from an EMBL/GenBank/DDBJ whole genome shotgun (WGS) entry which is preliminary data.</text>
</comment>
<sequence length="315" mass="35645">MDFISIDFEIANKNLNSACSLGLVFVKNNTIIDQQYFLIKPPVLDLDEEFTKIHGITANELENAPSFAEVWDRISHYFHQGNLIIAHNARFDMSILKNCLMAYSLKEPEFQYVCSIPISTRACRGEGIGKSLAARTNRFGIVIDHHHNALSDARAVAELVIKCVQIKSRKSIQSYINTYSSIPVKSFAELKPQTIFGKKRRKFNRVSINDIKPINHEFNENHPFFRKNLVFTGELQSIDRKEAMQKAVNVGALVKSGVSKKTDYLIVGEQDKSLVGKDGLSTKEKKAFYLIEEGESIKIIDEGQFLKLLESLVTN</sequence>
<dbReference type="SUPFAM" id="SSF52113">
    <property type="entry name" value="BRCT domain"/>
    <property type="match status" value="1"/>
</dbReference>
<dbReference type="SUPFAM" id="SSF53098">
    <property type="entry name" value="Ribonuclease H-like"/>
    <property type="match status" value="1"/>
</dbReference>
<gene>
    <name evidence="3" type="ORF">G4D64_09760</name>
    <name evidence="2" type="ORF">H1Z61_10365</name>
</gene>
<dbReference type="PANTHER" id="PTHR30231:SF42">
    <property type="entry name" value="EXONUCLEASE"/>
    <property type="match status" value="1"/>
</dbReference>
<evidence type="ECO:0000259" key="1">
    <source>
        <dbReference type="PROSITE" id="PS50172"/>
    </source>
</evidence>
<dbReference type="GO" id="GO:0005829">
    <property type="term" value="C:cytosol"/>
    <property type="evidence" value="ECO:0007669"/>
    <property type="project" value="TreeGrafter"/>
</dbReference>
<dbReference type="Pfam" id="PF00929">
    <property type="entry name" value="RNase_T"/>
    <property type="match status" value="1"/>
</dbReference>
<dbReference type="Pfam" id="PF00533">
    <property type="entry name" value="BRCT"/>
    <property type="match status" value="1"/>
</dbReference>
<dbReference type="InterPro" id="IPR013520">
    <property type="entry name" value="Ribonucl_H"/>
</dbReference>
<dbReference type="GO" id="GO:0003676">
    <property type="term" value="F:nucleic acid binding"/>
    <property type="evidence" value="ECO:0007669"/>
    <property type="project" value="InterPro"/>
</dbReference>
<dbReference type="InterPro" id="IPR036420">
    <property type="entry name" value="BRCT_dom_sf"/>
</dbReference>
<name>A0A6B3VU02_9BACI</name>
<reference evidence="3 4" key="1">
    <citation type="submission" date="2020-02" db="EMBL/GenBank/DDBJ databases">
        <title>Bacillus aquiflavi sp. nov., isolated from yellow water of strong flavor Chinese baijiu in Yibin region of China.</title>
        <authorList>
            <person name="Xie J."/>
        </authorList>
    </citation>
    <scope>NUCLEOTIDE SEQUENCE [LARGE SCALE GENOMIC DNA]</scope>
    <source>
        <strain evidence="3 4">3H-10</strain>
    </source>
</reference>
<evidence type="ECO:0000313" key="3">
    <source>
        <dbReference type="EMBL" id="NEY81780.1"/>
    </source>
</evidence>
<dbReference type="EMBL" id="JAAIWN010000020">
    <property type="protein sequence ID" value="NEY81780.1"/>
    <property type="molecule type" value="Genomic_DNA"/>
</dbReference>
<dbReference type="Proteomes" id="UP000570010">
    <property type="component" value="Unassembled WGS sequence"/>
</dbReference>
<evidence type="ECO:0000313" key="5">
    <source>
        <dbReference type="Proteomes" id="UP000570010"/>
    </source>
</evidence>
<organism evidence="3 4">
    <name type="scientific">Bacillus aquiflavi</name>
    <dbReference type="NCBI Taxonomy" id="2672567"/>
    <lineage>
        <taxon>Bacteria</taxon>
        <taxon>Bacillati</taxon>
        <taxon>Bacillota</taxon>
        <taxon>Bacilli</taxon>
        <taxon>Bacillales</taxon>
        <taxon>Bacillaceae</taxon>
        <taxon>Bacillus</taxon>
    </lineage>
</organism>
<feature type="domain" description="BRCT" evidence="1">
    <location>
        <begin position="219"/>
        <end position="311"/>
    </location>
</feature>
<protein>
    <submittedName>
        <fullName evidence="2">3'-5' exoribonuclease</fullName>
    </submittedName>
    <submittedName>
        <fullName evidence="3">Exonuclease</fullName>
    </submittedName>
</protein>
<dbReference type="AlphaFoldDB" id="A0A6B3VU02"/>
<dbReference type="Gene3D" id="3.40.50.10190">
    <property type="entry name" value="BRCT domain"/>
    <property type="match status" value="1"/>
</dbReference>